<reference evidence="1" key="2">
    <citation type="journal article" date="2015" name="Data Brief">
        <title>Shoot transcriptome of the giant reed, Arundo donax.</title>
        <authorList>
            <person name="Barrero R.A."/>
            <person name="Guerrero F.D."/>
            <person name="Moolhuijzen P."/>
            <person name="Goolsby J.A."/>
            <person name="Tidwell J."/>
            <person name="Bellgard S.E."/>
            <person name="Bellgard M.I."/>
        </authorList>
    </citation>
    <scope>NUCLEOTIDE SEQUENCE</scope>
    <source>
        <tissue evidence="1">Shoot tissue taken approximately 20 cm above the soil surface</tissue>
    </source>
</reference>
<organism evidence="1">
    <name type="scientific">Arundo donax</name>
    <name type="common">Giant reed</name>
    <name type="synonym">Donax arundinaceus</name>
    <dbReference type="NCBI Taxonomy" id="35708"/>
    <lineage>
        <taxon>Eukaryota</taxon>
        <taxon>Viridiplantae</taxon>
        <taxon>Streptophyta</taxon>
        <taxon>Embryophyta</taxon>
        <taxon>Tracheophyta</taxon>
        <taxon>Spermatophyta</taxon>
        <taxon>Magnoliopsida</taxon>
        <taxon>Liliopsida</taxon>
        <taxon>Poales</taxon>
        <taxon>Poaceae</taxon>
        <taxon>PACMAD clade</taxon>
        <taxon>Arundinoideae</taxon>
        <taxon>Arundineae</taxon>
        <taxon>Arundo</taxon>
    </lineage>
</organism>
<name>A0A0A8ZSD5_ARUDO</name>
<dbReference type="EMBL" id="GBRH01256194">
    <property type="protein sequence ID" value="JAD41701.1"/>
    <property type="molecule type" value="Transcribed_RNA"/>
</dbReference>
<reference evidence="1" key="1">
    <citation type="submission" date="2014-09" db="EMBL/GenBank/DDBJ databases">
        <authorList>
            <person name="Magalhaes I.L.F."/>
            <person name="Oliveira U."/>
            <person name="Santos F.R."/>
            <person name="Vidigal T.H.D.A."/>
            <person name="Brescovit A.D."/>
            <person name="Santos A.J."/>
        </authorList>
    </citation>
    <scope>NUCLEOTIDE SEQUENCE</scope>
    <source>
        <tissue evidence="1">Shoot tissue taken approximately 20 cm above the soil surface</tissue>
    </source>
</reference>
<proteinExistence type="predicted"/>
<accession>A0A0A8ZSD5</accession>
<sequence>MVNEFWCLGCYII</sequence>
<protein>
    <submittedName>
        <fullName evidence="1">Uncharacterized protein</fullName>
    </submittedName>
</protein>
<evidence type="ECO:0000313" key="1">
    <source>
        <dbReference type="EMBL" id="JAD41701.1"/>
    </source>
</evidence>